<dbReference type="RefSeq" id="WP_242282829.1">
    <property type="nucleotide sequence ID" value="NZ_JAKKSL010000001.1"/>
</dbReference>
<accession>A0ABS9WWG4</accession>
<dbReference type="PANTHER" id="PTHR35894:SF1">
    <property type="entry name" value="PHOSPHORIBULOKINASE _ URIDINE KINASE FAMILY"/>
    <property type="match status" value="1"/>
</dbReference>
<dbReference type="EMBL" id="JAKKSL010000001">
    <property type="protein sequence ID" value="MCI2282248.1"/>
    <property type="molecule type" value="Genomic_DNA"/>
</dbReference>
<proteinExistence type="predicted"/>
<protein>
    <submittedName>
        <fullName evidence="2">XrtA-associated ATPase</fullName>
    </submittedName>
</protein>
<dbReference type="PANTHER" id="PTHR35894">
    <property type="entry name" value="GENERAL SECRETION PATHWAY PROTEIN A-RELATED"/>
    <property type="match status" value="1"/>
</dbReference>
<dbReference type="InterPro" id="IPR027417">
    <property type="entry name" value="P-loop_NTPase"/>
</dbReference>
<evidence type="ECO:0000259" key="1">
    <source>
        <dbReference type="SMART" id="SM00382"/>
    </source>
</evidence>
<name>A0ABS9WWG4_9GAMM</name>
<dbReference type="SUPFAM" id="SSF52540">
    <property type="entry name" value="P-loop containing nucleoside triphosphate hydrolases"/>
    <property type="match status" value="1"/>
</dbReference>
<evidence type="ECO:0000313" key="2">
    <source>
        <dbReference type="EMBL" id="MCI2282248.1"/>
    </source>
</evidence>
<feature type="domain" description="AAA+ ATPase" evidence="1">
    <location>
        <begin position="42"/>
        <end position="208"/>
    </location>
</feature>
<organism evidence="2 3">
    <name type="scientific">Colwellia maritima</name>
    <dbReference type="NCBI Taxonomy" id="2912588"/>
    <lineage>
        <taxon>Bacteria</taxon>
        <taxon>Pseudomonadati</taxon>
        <taxon>Pseudomonadota</taxon>
        <taxon>Gammaproteobacteria</taxon>
        <taxon>Alteromonadales</taxon>
        <taxon>Colwelliaceae</taxon>
        <taxon>Colwellia</taxon>
    </lineage>
</organism>
<sequence>MYESYYGFTEKPFQLSPDPRFFFATSHHQRALSYLQYGLNQGEGFIVITGPIGTGKTTIARNLLSTIGDDNIVAAQLVTTKLSPDELLELVAAEFKIPLKGNSKAEVLRSIETFLIQLHKQGKRALLIVDEAQNLPSETVEELRMLSNFQLDDKPLIQSFLLGQEELKDIIQAPNMEQFRQRIIASAHLQPLSVEEVKSYINHRLQQAGCKKEALFSDDAFEIIHKTTLGVPRKINIFVDRLLLFGFLEELTHFGVDDINTVAKEMSVELTGSLSSKVLENNQHSNQSDVQQVVVNSTENVQNIKEVLRDVEEILESSIKQKIKMARYVDKLLKQKSRQYAQEQAQQDSLSDEN</sequence>
<dbReference type="Gene3D" id="3.40.50.300">
    <property type="entry name" value="P-loop containing nucleotide triphosphate hydrolases"/>
    <property type="match status" value="1"/>
</dbReference>
<gene>
    <name evidence="2" type="ORF">L3081_01045</name>
</gene>
<dbReference type="Pfam" id="PF13401">
    <property type="entry name" value="AAA_22"/>
    <property type="match status" value="1"/>
</dbReference>
<dbReference type="InterPro" id="IPR052026">
    <property type="entry name" value="ExeA_AAA_ATPase_DNA-bind"/>
</dbReference>
<reference evidence="2" key="1">
    <citation type="submission" date="2022-01" db="EMBL/GenBank/DDBJ databases">
        <title>Colwellia maritima, isolated from seawater.</title>
        <authorList>
            <person name="Kristyanto S."/>
            <person name="Jung J."/>
            <person name="Jeon C.O."/>
        </authorList>
    </citation>
    <scope>NUCLEOTIDE SEQUENCE</scope>
    <source>
        <strain evidence="2">MSW7</strain>
    </source>
</reference>
<dbReference type="InterPro" id="IPR017466">
    <property type="entry name" value="XrtA-assoc_ATPase-like"/>
</dbReference>
<dbReference type="NCBIfam" id="TIGR03015">
    <property type="entry name" value="pepcterm_ATPase"/>
    <property type="match status" value="1"/>
</dbReference>
<dbReference type="SMART" id="SM00382">
    <property type="entry name" value="AAA"/>
    <property type="match status" value="1"/>
</dbReference>
<evidence type="ECO:0000313" key="3">
    <source>
        <dbReference type="Proteomes" id="UP001139646"/>
    </source>
</evidence>
<dbReference type="InterPro" id="IPR003593">
    <property type="entry name" value="AAA+_ATPase"/>
</dbReference>
<keyword evidence="3" id="KW-1185">Reference proteome</keyword>
<dbReference type="Proteomes" id="UP001139646">
    <property type="component" value="Unassembled WGS sequence"/>
</dbReference>
<comment type="caution">
    <text evidence="2">The sequence shown here is derived from an EMBL/GenBank/DDBJ whole genome shotgun (WGS) entry which is preliminary data.</text>
</comment>
<dbReference type="InterPro" id="IPR049945">
    <property type="entry name" value="AAA_22"/>
</dbReference>